<evidence type="ECO:0000313" key="1">
    <source>
        <dbReference type="EMBL" id="MDY0872459.1"/>
    </source>
</evidence>
<keyword evidence="2" id="KW-1185">Reference proteome</keyword>
<protein>
    <submittedName>
        <fullName evidence="1">Uncharacterized protein</fullName>
    </submittedName>
</protein>
<proteinExistence type="predicted"/>
<name>A0ABU5DYQ2_9PROT</name>
<evidence type="ECO:0000313" key="2">
    <source>
        <dbReference type="Proteomes" id="UP001271769"/>
    </source>
</evidence>
<sequence>MSKDPVILSDGRYMVARDGDVLSPRLAFLPTTIISSRDIIAVPWAKIGFLQGMPGQSSGIAQPKMPER</sequence>
<gene>
    <name evidence="1" type="ORF">SMD31_11015</name>
</gene>
<reference evidence="1 2" key="1">
    <citation type="journal article" date="2013" name="Antonie Van Leeuwenhoek">
        <title>Dongia rigui sp. nov., isolated from freshwater of a large wetland in Korea.</title>
        <authorList>
            <person name="Baik K.S."/>
            <person name="Hwang Y.M."/>
            <person name="Choi J.S."/>
            <person name="Kwon J."/>
            <person name="Seong C.N."/>
        </authorList>
    </citation>
    <scope>NUCLEOTIDE SEQUENCE [LARGE SCALE GENOMIC DNA]</scope>
    <source>
        <strain evidence="1 2">04SU4-P</strain>
    </source>
</reference>
<comment type="caution">
    <text evidence="1">The sequence shown here is derived from an EMBL/GenBank/DDBJ whole genome shotgun (WGS) entry which is preliminary data.</text>
</comment>
<dbReference type="Proteomes" id="UP001271769">
    <property type="component" value="Unassembled WGS sequence"/>
</dbReference>
<accession>A0ABU5DYQ2</accession>
<dbReference type="EMBL" id="JAXCLX010000001">
    <property type="protein sequence ID" value="MDY0872459.1"/>
    <property type="molecule type" value="Genomic_DNA"/>
</dbReference>
<organism evidence="1 2">
    <name type="scientific">Dongia rigui</name>
    <dbReference type="NCBI Taxonomy" id="940149"/>
    <lineage>
        <taxon>Bacteria</taxon>
        <taxon>Pseudomonadati</taxon>
        <taxon>Pseudomonadota</taxon>
        <taxon>Alphaproteobacteria</taxon>
        <taxon>Rhodospirillales</taxon>
        <taxon>Dongiaceae</taxon>
        <taxon>Dongia</taxon>
    </lineage>
</organism>